<dbReference type="AlphaFoldDB" id="Q01YE7"/>
<feature type="transmembrane region" description="Helical" evidence="1">
    <location>
        <begin position="66"/>
        <end position="90"/>
    </location>
</feature>
<dbReference type="InterPro" id="IPR001173">
    <property type="entry name" value="Glyco_trans_2-like"/>
</dbReference>
<sequence precursor="true">MQVDERQQQSESPASALQPVVASLPLFFIGVLLCIIGFSIYFAGILFAVVRIVLALKEPFRAWNEAVVWYSGLPVTVGLGLVALDLALMFPEKRRRSRRRSLEPVGSRRVVVALTAYNDELSIGEAVADFQAHPAVDRVIVVDNNSKDKTSECARAAGASVILETQPGYGRCVYRCYQEALAQSSAELIVLCEGDMTFRARDLEKFLAYADHADVVNGTRIVEQLRDYSTQLSTFMYYGNFFVGKLLELKHLGRGTFTDVGTTYKMLRRHSLERLMPVLDPSVNLEFNAHFLDVALAHGERIVECPITFHPRVGISKGGNVNNGRALMVGLRMMRGLCFGWR</sequence>
<dbReference type="HOGENOM" id="CLU_823261_0_0_0"/>
<protein>
    <submittedName>
        <fullName evidence="3">Glycosyl transferase, family 2</fullName>
    </submittedName>
</protein>
<dbReference type="KEGG" id="sus:Acid_4356"/>
<name>Q01YE7_SOLUE</name>
<dbReference type="CAZy" id="GT2">
    <property type="family name" value="Glycosyltransferase Family 2"/>
</dbReference>
<accession>Q01YE7</accession>
<dbReference type="PANTHER" id="PTHR48090:SF7">
    <property type="entry name" value="RFBJ PROTEIN"/>
    <property type="match status" value="1"/>
</dbReference>
<dbReference type="SUPFAM" id="SSF53448">
    <property type="entry name" value="Nucleotide-diphospho-sugar transferases"/>
    <property type="match status" value="1"/>
</dbReference>
<gene>
    <name evidence="3" type="ordered locus">Acid_4356</name>
</gene>
<evidence type="ECO:0000256" key="1">
    <source>
        <dbReference type="SAM" id="Phobius"/>
    </source>
</evidence>
<feature type="transmembrane region" description="Helical" evidence="1">
    <location>
        <begin position="21"/>
        <end position="54"/>
    </location>
</feature>
<dbReference type="GO" id="GO:0016740">
    <property type="term" value="F:transferase activity"/>
    <property type="evidence" value="ECO:0007669"/>
    <property type="project" value="UniProtKB-KW"/>
</dbReference>
<evidence type="ECO:0000313" key="3">
    <source>
        <dbReference type="EMBL" id="ABJ85318.1"/>
    </source>
</evidence>
<dbReference type="InterPro" id="IPR050256">
    <property type="entry name" value="Glycosyltransferase_2"/>
</dbReference>
<feature type="domain" description="Glycosyltransferase 2-like" evidence="2">
    <location>
        <begin position="112"/>
        <end position="275"/>
    </location>
</feature>
<dbReference type="eggNOG" id="COG0463">
    <property type="taxonomic scope" value="Bacteria"/>
</dbReference>
<keyword evidence="1" id="KW-0812">Transmembrane</keyword>
<proteinExistence type="predicted"/>
<dbReference type="EMBL" id="CP000473">
    <property type="protein sequence ID" value="ABJ85318.1"/>
    <property type="molecule type" value="Genomic_DNA"/>
</dbReference>
<evidence type="ECO:0000259" key="2">
    <source>
        <dbReference type="Pfam" id="PF00535"/>
    </source>
</evidence>
<keyword evidence="1" id="KW-1133">Transmembrane helix</keyword>
<dbReference type="PANTHER" id="PTHR48090">
    <property type="entry name" value="UNDECAPRENYL-PHOSPHATE 4-DEOXY-4-FORMAMIDO-L-ARABINOSE TRANSFERASE-RELATED"/>
    <property type="match status" value="1"/>
</dbReference>
<dbReference type="InterPro" id="IPR029044">
    <property type="entry name" value="Nucleotide-diphossugar_trans"/>
</dbReference>
<organism evidence="3">
    <name type="scientific">Solibacter usitatus (strain Ellin6076)</name>
    <dbReference type="NCBI Taxonomy" id="234267"/>
    <lineage>
        <taxon>Bacteria</taxon>
        <taxon>Pseudomonadati</taxon>
        <taxon>Acidobacteriota</taxon>
        <taxon>Terriglobia</taxon>
        <taxon>Bryobacterales</taxon>
        <taxon>Solibacteraceae</taxon>
        <taxon>Candidatus Solibacter</taxon>
    </lineage>
</organism>
<dbReference type="CDD" id="cd04179">
    <property type="entry name" value="DPM_DPG-synthase_like"/>
    <property type="match status" value="1"/>
</dbReference>
<dbReference type="InParanoid" id="Q01YE7"/>
<dbReference type="Pfam" id="PF00535">
    <property type="entry name" value="Glycos_transf_2"/>
    <property type="match status" value="1"/>
</dbReference>
<keyword evidence="1" id="KW-0472">Membrane</keyword>
<dbReference type="Gene3D" id="3.90.550.10">
    <property type="entry name" value="Spore Coat Polysaccharide Biosynthesis Protein SpsA, Chain A"/>
    <property type="match status" value="1"/>
</dbReference>
<dbReference type="STRING" id="234267.Acid_4356"/>
<keyword evidence="3" id="KW-0808">Transferase</keyword>
<reference evidence="3" key="1">
    <citation type="submission" date="2006-10" db="EMBL/GenBank/DDBJ databases">
        <title>Complete sequence of Solibacter usitatus Ellin6076.</title>
        <authorList>
            <consortium name="US DOE Joint Genome Institute"/>
            <person name="Copeland A."/>
            <person name="Lucas S."/>
            <person name="Lapidus A."/>
            <person name="Barry K."/>
            <person name="Detter J.C."/>
            <person name="Glavina del Rio T."/>
            <person name="Hammon N."/>
            <person name="Israni S."/>
            <person name="Dalin E."/>
            <person name="Tice H."/>
            <person name="Pitluck S."/>
            <person name="Thompson L.S."/>
            <person name="Brettin T."/>
            <person name="Bruce D."/>
            <person name="Han C."/>
            <person name="Tapia R."/>
            <person name="Gilna P."/>
            <person name="Schmutz J."/>
            <person name="Larimer F."/>
            <person name="Land M."/>
            <person name="Hauser L."/>
            <person name="Kyrpides N."/>
            <person name="Mikhailova N."/>
            <person name="Janssen P.H."/>
            <person name="Kuske C.R."/>
            <person name="Richardson P."/>
        </authorList>
    </citation>
    <scope>NUCLEOTIDE SEQUENCE</scope>
    <source>
        <strain evidence="3">Ellin6076</strain>
    </source>
</reference>